<organism evidence="1 2">
    <name type="scientific">Psophocarpus tetragonolobus</name>
    <name type="common">Winged bean</name>
    <name type="synonym">Dolichos tetragonolobus</name>
    <dbReference type="NCBI Taxonomy" id="3891"/>
    <lineage>
        <taxon>Eukaryota</taxon>
        <taxon>Viridiplantae</taxon>
        <taxon>Streptophyta</taxon>
        <taxon>Embryophyta</taxon>
        <taxon>Tracheophyta</taxon>
        <taxon>Spermatophyta</taxon>
        <taxon>Magnoliopsida</taxon>
        <taxon>eudicotyledons</taxon>
        <taxon>Gunneridae</taxon>
        <taxon>Pentapetalae</taxon>
        <taxon>rosids</taxon>
        <taxon>fabids</taxon>
        <taxon>Fabales</taxon>
        <taxon>Fabaceae</taxon>
        <taxon>Papilionoideae</taxon>
        <taxon>50 kb inversion clade</taxon>
        <taxon>NPAAA clade</taxon>
        <taxon>indigoferoid/millettioid clade</taxon>
        <taxon>Phaseoleae</taxon>
        <taxon>Psophocarpus</taxon>
    </lineage>
</organism>
<comment type="caution">
    <text evidence="1">The sequence shown here is derived from an EMBL/GenBank/DDBJ whole genome shotgun (WGS) entry which is preliminary data.</text>
</comment>
<accession>A0AAN9RXS7</accession>
<dbReference type="Proteomes" id="UP001386955">
    <property type="component" value="Unassembled WGS sequence"/>
</dbReference>
<reference evidence="1 2" key="1">
    <citation type="submission" date="2024-01" db="EMBL/GenBank/DDBJ databases">
        <title>The genomes of 5 underutilized Papilionoideae crops provide insights into root nodulation and disease resistanc.</title>
        <authorList>
            <person name="Jiang F."/>
        </authorList>
    </citation>
    <scope>NUCLEOTIDE SEQUENCE [LARGE SCALE GENOMIC DNA]</scope>
    <source>
        <strain evidence="1">DUOXIRENSHENG_FW03</strain>
        <tissue evidence="1">Leaves</tissue>
    </source>
</reference>
<gene>
    <name evidence="1" type="ORF">VNO78_30675</name>
</gene>
<evidence type="ECO:0000313" key="2">
    <source>
        <dbReference type="Proteomes" id="UP001386955"/>
    </source>
</evidence>
<dbReference type="EMBL" id="JAYMYS010000008">
    <property type="protein sequence ID" value="KAK7384971.1"/>
    <property type="molecule type" value="Genomic_DNA"/>
</dbReference>
<protein>
    <submittedName>
        <fullName evidence="1">Uncharacterized protein</fullName>
    </submittedName>
</protein>
<proteinExistence type="predicted"/>
<name>A0AAN9RXS7_PSOTE</name>
<evidence type="ECO:0000313" key="1">
    <source>
        <dbReference type="EMBL" id="KAK7384971.1"/>
    </source>
</evidence>
<keyword evidence="2" id="KW-1185">Reference proteome</keyword>
<sequence>MHEQGVPSDIYGQIERRIKFTMQSNEGDSMPRKPYDQHEWALVRLEEMTCKTQIRGGFSNNIGRKLRSGEDTLFWQDNWLGEDSLTSLFPRLYELALQKRPQLGIWEGLWRGLRLFTQNRKDHMFRIPYKSSTITVNVAASSGSEFSSVVRMKFDQEPKTYKTQKLQYNVFFLNLSKP</sequence>
<dbReference type="AlphaFoldDB" id="A0AAN9RXS7"/>